<dbReference type="Proteomes" id="UP000199437">
    <property type="component" value="Unassembled WGS sequence"/>
</dbReference>
<reference evidence="2" key="1">
    <citation type="submission" date="2016-10" db="EMBL/GenBank/DDBJ databases">
        <authorList>
            <person name="Varghese N."/>
            <person name="Submissions S."/>
        </authorList>
    </citation>
    <scope>NUCLEOTIDE SEQUENCE [LARGE SCALE GENOMIC DNA]</scope>
    <source>
        <strain evidence="2">CGMCC 1.12402</strain>
    </source>
</reference>
<dbReference type="PROSITE" id="PS51257">
    <property type="entry name" value="PROKAR_LIPOPROTEIN"/>
    <property type="match status" value="1"/>
</dbReference>
<sequence>MTTLKNLTFILLIGLAAQSCQKDAQLFISKEERATAKNQSMALEGEWINLEHKDVAIYAINKTNDGFSIAMNDSLYKMTNLKLVGDLNFTLSLASASGNTEKYFGHFTSYDRTALVLTPLSGGQSDMIEPISLKKVKKETTLAVSLNDKRSKKND</sequence>
<evidence type="ECO:0000313" key="1">
    <source>
        <dbReference type="EMBL" id="SEV87454.1"/>
    </source>
</evidence>
<gene>
    <name evidence="1" type="ORF">SAMN05216290_0382</name>
</gene>
<protein>
    <submittedName>
        <fullName evidence="1">Uncharacterized protein</fullName>
    </submittedName>
</protein>
<dbReference type="GeneID" id="99985144"/>
<dbReference type="AlphaFoldDB" id="A0A1I0MHJ6"/>
<accession>A0A1I0MHJ6</accession>
<organism evidence="1 2">
    <name type="scientific">Roseivirga pacifica</name>
    <dbReference type="NCBI Taxonomy" id="1267423"/>
    <lineage>
        <taxon>Bacteria</taxon>
        <taxon>Pseudomonadati</taxon>
        <taxon>Bacteroidota</taxon>
        <taxon>Cytophagia</taxon>
        <taxon>Cytophagales</taxon>
        <taxon>Roseivirgaceae</taxon>
        <taxon>Roseivirga</taxon>
    </lineage>
</organism>
<dbReference type="EMBL" id="FOIR01000001">
    <property type="protein sequence ID" value="SEV87454.1"/>
    <property type="molecule type" value="Genomic_DNA"/>
</dbReference>
<proteinExistence type="predicted"/>
<name>A0A1I0MHJ6_9BACT</name>
<keyword evidence="2" id="KW-1185">Reference proteome</keyword>
<evidence type="ECO:0000313" key="2">
    <source>
        <dbReference type="Proteomes" id="UP000199437"/>
    </source>
</evidence>
<dbReference type="RefSeq" id="WP_090256703.1">
    <property type="nucleotide sequence ID" value="NZ_FOIR01000001.1"/>
</dbReference>